<dbReference type="GO" id="GO:0004671">
    <property type="term" value="F:protein C-terminal S-isoprenylcysteine carboxyl O-methyltransferase activity"/>
    <property type="evidence" value="ECO:0007669"/>
    <property type="project" value="UniProtKB-EC"/>
</dbReference>
<feature type="transmembrane region" description="Helical" evidence="5">
    <location>
        <begin position="91"/>
        <end position="116"/>
    </location>
</feature>
<feature type="transmembrane region" description="Helical" evidence="5">
    <location>
        <begin position="137"/>
        <end position="159"/>
    </location>
</feature>
<comment type="similarity">
    <text evidence="5">Belongs to the class VI-like SAM-binding methyltransferase superfamily. Isoprenylcysteine carboxyl methyltransferase family.</text>
</comment>
<dbReference type="GO" id="GO:0032259">
    <property type="term" value="P:methylation"/>
    <property type="evidence" value="ECO:0007669"/>
    <property type="project" value="UniProtKB-KW"/>
</dbReference>
<comment type="caution">
    <text evidence="6">The sequence shown here is derived from an EMBL/GenBank/DDBJ whole genome shotgun (WGS) entry which is preliminary data.</text>
</comment>
<keyword evidence="3 5" id="KW-1133">Transmembrane helix</keyword>
<keyword evidence="5" id="KW-0489">Methyltransferase</keyword>
<feature type="transmembrane region" description="Helical" evidence="5">
    <location>
        <begin position="62"/>
        <end position="79"/>
    </location>
</feature>
<evidence type="ECO:0000256" key="5">
    <source>
        <dbReference type="RuleBase" id="RU362022"/>
    </source>
</evidence>
<accession>A0A9P7NF34</accession>
<organism evidence="6 7">
    <name type="scientific">Claviceps pusilla</name>
    <dbReference type="NCBI Taxonomy" id="123648"/>
    <lineage>
        <taxon>Eukaryota</taxon>
        <taxon>Fungi</taxon>
        <taxon>Dikarya</taxon>
        <taxon>Ascomycota</taxon>
        <taxon>Pezizomycotina</taxon>
        <taxon>Sordariomycetes</taxon>
        <taxon>Hypocreomycetidae</taxon>
        <taxon>Hypocreales</taxon>
        <taxon>Clavicipitaceae</taxon>
        <taxon>Claviceps</taxon>
    </lineage>
</organism>
<keyword evidence="5" id="KW-0949">S-adenosyl-L-methionine</keyword>
<dbReference type="GO" id="GO:0005789">
    <property type="term" value="C:endoplasmic reticulum membrane"/>
    <property type="evidence" value="ECO:0007669"/>
    <property type="project" value="UniProtKB-SubCell"/>
</dbReference>
<protein>
    <recommendedName>
        <fullName evidence="5">Protein-S-isoprenylcysteine O-methyltransferase</fullName>
        <ecNumber evidence="5">2.1.1.100</ecNumber>
    </recommendedName>
</protein>
<evidence type="ECO:0000256" key="2">
    <source>
        <dbReference type="ARBA" id="ARBA00022692"/>
    </source>
</evidence>
<keyword evidence="7" id="KW-1185">Reference proteome</keyword>
<dbReference type="EMBL" id="SRPW01000279">
    <property type="protein sequence ID" value="KAG6016057.1"/>
    <property type="molecule type" value="Genomic_DNA"/>
</dbReference>
<evidence type="ECO:0000313" key="6">
    <source>
        <dbReference type="EMBL" id="KAG6016057.1"/>
    </source>
</evidence>
<dbReference type="InterPro" id="IPR007269">
    <property type="entry name" value="ICMT_MeTrfase"/>
</dbReference>
<keyword evidence="5" id="KW-0256">Endoplasmic reticulum</keyword>
<feature type="transmembrane region" description="Helical" evidence="5">
    <location>
        <begin position="179"/>
        <end position="197"/>
    </location>
</feature>
<keyword evidence="5" id="KW-0808">Transferase</keyword>
<keyword evidence="4 5" id="KW-0472">Membrane</keyword>
<comment type="subcellular location">
    <subcellularLocation>
        <location evidence="5">Endoplasmic reticulum membrane</location>
        <topology evidence="5">Multi-pass membrane protein</topology>
    </subcellularLocation>
    <subcellularLocation>
        <location evidence="1">Membrane</location>
        <topology evidence="1">Multi-pass membrane protein</topology>
    </subcellularLocation>
</comment>
<sequence length="230" mass="25542">MLSLSAISFAIATILSGHLASLCFKPPNPNPNASQAWAKDSVGFFIAHSWSVLAWRLISFGSGLLHAVVTLLLDCGAASPPRFLNQDLFHWTWTALLGFLFLFVGAAMRLAAFGALGRRFTFALAKPDELNTKGIYAYLQHPSYTGIVLVVVSIQMLFVRWDGWPAYFVSQNILGSLRGWGFLCHAAAISLSLYSLGRRVHDEEAMLKEVFGDKWVAWHRRTKRFIPGVI</sequence>
<evidence type="ECO:0000256" key="3">
    <source>
        <dbReference type="ARBA" id="ARBA00022989"/>
    </source>
</evidence>
<dbReference type="AlphaFoldDB" id="A0A9P7NF34"/>
<dbReference type="Pfam" id="PF04140">
    <property type="entry name" value="ICMT"/>
    <property type="match status" value="1"/>
</dbReference>
<dbReference type="Gene3D" id="1.20.120.1630">
    <property type="match status" value="1"/>
</dbReference>
<dbReference type="EC" id="2.1.1.100" evidence="5"/>
<evidence type="ECO:0000256" key="4">
    <source>
        <dbReference type="ARBA" id="ARBA00023136"/>
    </source>
</evidence>
<evidence type="ECO:0000256" key="1">
    <source>
        <dbReference type="ARBA" id="ARBA00004141"/>
    </source>
</evidence>
<dbReference type="PANTHER" id="PTHR12714">
    <property type="entry name" value="PROTEIN-S ISOPRENYLCYSTEINE O-METHYLTRANSFERASE"/>
    <property type="match status" value="1"/>
</dbReference>
<comment type="catalytic activity">
    <reaction evidence="5">
        <text>[protein]-C-terminal S-[(2E,6E)-farnesyl]-L-cysteine + S-adenosyl-L-methionine = [protein]-C-terminal S-[(2E,6E)-farnesyl]-L-cysteine methyl ester + S-adenosyl-L-homocysteine</text>
        <dbReference type="Rhea" id="RHEA:21672"/>
        <dbReference type="Rhea" id="RHEA-COMP:12125"/>
        <dbReference type="Rhea" id="RHEA-COMP:12126"/>
        <dbReference type="ChEBI" id="CHEBI:57856"/>
        <dbReference type="ChEBI" id="CHEBI:59789"/>
        <dbReference type="ChEBI" id="CHEBI:90510"/>
        <dbReference type="ChEBI" id="CHEBI:90511"/>
        <dbReference type="EC" id="2.1.1.100"/>
    </reaction>
</comment>
<dbReference type="OrthoDB" id="422086at2759"/>
<dbReference type="Proteomes" id="UP000748025">
    <property type="component" value="Unassembled WGS sequence"/>
</dbReference>
<dbReference type="PANTHER" id="PTHR12714:SF9">
    <property type="entry name" value="PROTEIN-S-ISOPRENYLCYSTEINE O-METHYLTRANSFERASE"/>
    <property type="match status" value="1"/>
</dbReference>
<proteinExistence type="inferred from homology"/>
<name>A0A9P7NF34_9HYPO</name>
<reference evidence="6" key="1">
    <citation type="journal article" date="2020" name="bioRxiv">
        <title>Whole genome comparisons of ergot fungi reveals the divergence and evolution of species within the genus Claviceps are the result of varying mechanisms driving genome evolution and host range expansion.</title>
        <authorList>
            <person name="Wyka S.A."/>
            <person name="Mondo S.J."/>
            <person name="Liu M."/>
            <person name="Dettman J."/>
            <person name="Nalam V."/>
            <person name="Broders K.D."/>
        </authorList>
    </citation>
    <scope>NUCLEOTIDE SEQUENCE</scope>
    <source>
        <strain evidence="6">CCC 602</strain>
    </source>
</reference>
<gene>
    <name evidence="6" type="ORF">E4U43_004267</name>
</gene>
<keyword evidence="2 5" id="KW-0812">Transmembrane</keyword>
<evidence type="ECO:0000313" key="7">
    <source>
        <dbReference type="Proteomes" id="UP000748025"/>
    </source>
</evidence>